<accession>A0A5C5UXK3</accession>
<dbReference type="InterPro" id="IPR003593">
    <property type="entry name" value="AAA+_ATPase"/>
</dbReference>
<dbReference type="CDD" id="cd03293">
    <property type="entry name" value="ABC_NrtD_SsuB_transporters"/>
    <property type="match status" value="1"/>
</dbReference>
<evidence type="ECO:0000259" key="7">
    <source>
        <dbReference type="PROSITE" id="PS50893"/>
    </source>
</evidence>
<dbReference type="EMBL" id="SIHJ01000004">
    <property type="protein sequence ID" value="TWT31074.1"/>
    <property type="molecule type" value="Genomic_DNA"/>
</dbReference>
<dbReference type="SMART" id="SM00382">
    <property type="entry name" value="AAA"/>
    <property type="match status" value="1"/>
</dbReference>
<dbReference type="SUPFAM" id="SSF52540">
    <property type="entry name" value="P-loop containing nucleoside triphosphate hydrolases"/>
    <property type="match status" value="1"/>
</dbReference>
<organism evidence="8 9">
    <name type="scientific">Posidoniimonas corsicana</name>
    <dbReference type="NCBI Taxonomy" id="1938618"/>
    <lineage>
        <taxon>Bacteria</taxon>
        <taxon>Pseudomonadati</taxon>
        <taxon>Planctomycetota</taxon>
        <taxon>Planctomycetia</taxon>
        <taxon>Pirellulales</taxon>
        <taxon>Lacipirellulaceae</taxon>
        <taxon>Posidoniimonas</taxon>
    </lineage>
</organism>
<keyword evidence="6" id="KW-0472">Membrane</keyword>
<dbReference type="InterPro" id="IPR005890">
    <property type="entry name" value="NO3_transporter_ATP-bd-like"/>
</dbReference>
<name>A0A5C5UXK3_9BACT</name>
<dbReference type="Proteomes" id="UP000316714">
    <property type="component" value="Unassembled WGS sequence"/>
</dbReference>
<evidence type="ECO:0000313" key="8">
    <source>
        <dbReference type="EMBL" id="TWT31074.1"/>
    </source>
</evidence>
<keyword evidence="2" id="KW-0813">Transport</keyword>
<evidence type="ECO:0000256" key="4">
    <source>
        <dbReference type="ARBA" id="ARBA00022741"/>
    </source>
</evidence>
<dbReference type="GO" id="GO:0015112">
    <property type="term" value="F:nitrate transmembrane transporter activity"/>
    <property type="evidence" value="ECO:0007669"/>
    <property type="project" value="InterPro"/>
</dbReference>
<dbReference type="PANTHER" id="PTHR42788:SF7">
    <property type="entry name" value="NITRATE ABC TRANSPORTER ATP-BINDING PROTEIN"/>
    <property type="match status" value="1"/>
</dbReference>
<evidence type="ECO:0000256" key="2">
    <source>
        <dbReference type="ARBA" id="ARBA00022448"/>
    </source>
</evidence>
<sequence length="312" mass="34617">MHDDRYVEIFNLIKAYPNPYGEPVRVVDGYDLVMRRGEFVSVIGHSGCGKSTVLTMVAGLNEITGGSIAVEGREIDGPGPDRAVVFQSPCLLPWMTSFDNVMLGVRKAYPHGTKQERREIVEYYLNAVGLADSMNKYPREMSGGMQQRVGIARAIALKPRMLLLDEPFGRLDSLTRMGLQDVILGILDRERITTMMVTHDVDEAIYMSDRVCMMTNGPNAHVGQLLDLPFERPRCRESVLEHPLYYDLRGALVSFLEQQDHRHGETPSDASSDSNWDDTVHMVEAMAATNSVTPAPHIGAAAREPELADAAV</sequence>
<dbReference type="PROSITE" id="PS50893">
    <property type="entry name" value="ABC_TRANSPORTER_2"/>
    <property type="match status" value="1"/>
</dbReference>
<keyword evidence="9" id="KW-1185">Reference proteome</keyword>
<dbReference type="InterPro" id="IPR050166">
    <property type="entry name" value="ABC_transporter_ATP-bind"/>
</dbReference>
<keyword evidence="3" id="KW-1003">Cell membrane</keyword>
<dbReference type="Gene3D" id="3.40.50.300">
    <property type="entry name" value="P-loop containing nucleotide triphosphate hydrolases"/>
    <property type="match status" value="1"/>
</dbReference>
<dbReference type="InterPro" id="IPR017871">
    <property type="entry name" value="ABC_transporter-like_CS"/>
</dbReference>
<dbReference type="PROSITE" id="PS00211">
    <property type="entry name" value="ABC_TRANSPORTER_1"/>
    <property type="match status" value="1"/>
</dbReference>
<dbReference type="GO" id="GO:0005886">
    <property type="term" value="C:plasma membrane"/>
    <property type="evidence" value="ECO:0007669"/>
    <property type="project" value="UniProtKB-SubCell"/>
</dbReference>
<dbReference type="InterPro" id="IPR003439">
    <property type="entry name" value="ABC_transporter-like_ATP-bd"/>
</dbReference>
<dbReference type="NCBIfam" id="TIGR01184">
    <property type="entry name" value="ntrCD"/>
    <property type="match status" value="1"/>
</dbReference>
<evidence type="ECO:0000256" key="6">
    <source>
        <dbReference type="ARBA" id="ARBA00023136"/>
    </source>
</evidence>
<dbReference type="AlphaFoldDB" id="A0A5C5UXK3"/>
<keyword evidence="4" id="KW-0547">Nucleotide-binding</keyword>
<feature type="domain" description="ABC transporter" evidence="7">
    <location>
        <begin position="7"/>
        <end position="241"/>
    </location>
</feature>
<dbReference type="OrthoDB" id="2151853at2"/>
<keyword evidence="5 8" id="KW-0067">ATP-binding</keyword>
<reference evidence="8 9" key="1">
    <citation type="submission" date="2019-02" db="EMBL/GenBank/DDBJ databases">
        <title>Deep-cultivation of Planctomycetes and their phenomic and genomic characterization uncovers novel biology.</title>
        <authorList>
            <person name="Wiegand S."/>
            <person name="Jogler M."/>
            <person name="Boedeker C."/>
            <person name="Pinto D."/>
            <person name="Vollmers J."/>
            <person name="Rivas-Marin E."/>
            <person name="Kohn T."/>
            <person name="Peeters S.H."/>
            <person name="Heuer A."/>
            <person name="Rast P."/>
            <person name="Oberbeckmann S."/>
            <person name="Bunk B."/>
            <person name="Jeske O."/>
            <person name="Meyerdierks A."/>
            <person name="Storesund J.E."/>
            <person name="Kallscheuer N."/>
            <person name="Luecker S."/>
            <person name="Lage O.M."/>
            <person name="Pohl T."/>
            <person name="Merkel B.J."/>
            <person name="Hornburger P."/>
            <person name="Mueller R.-W."/>
            <person name="Bruemmer F."/>
            <person name="Labrenz M."/>
            <person name="Spormann A.M."/>
            <person name="Op Den Camp H."/>
            <person name="Overmann J."/>
            <person name="Amann R."/>
            <person name="Jetten M.S.M."/>
            <person name="Mascher T."/>
            <person name="Medema M.H."/>
            <person name="Devos D.P."/>
            <person name="Kaster A.-K."/>
            <person name="Ovreas L."/>
            <person name="Rohde M."/>
            <person name="Galperin M.Y."/>
            <person name="Jogler C."/>
        </authorList>
    </citation>
    <scope>NUCLEOTIDE SEQUENCE [LARGE SCALE GENOMIC DNA]</scope>
    <source>
        <strain evidence="8 9">KOR34</strain>
    </source>
</reference>
<keyword evidence="8" id="KW-0378">Hydrolase</keyword>
<gene>
    <name evidence="8" type="primary">cmpD_2</name>
    <name evidence="8" type="ORF">KOR34_44480</name>
</gene>
<dbReference type="GO" id="GO:0005524">
    <property type="term" value="F:ATP binding"/>
    <property type="evidence" value="ECO:0007669"/>
    <property type="project" value="UniProtKB-KW"/>
</dbReference>
<evidence type="ECO:0000313" key="9">
    <source>
        <dbReference type="Proteomes" id="UP000316714"/>
    </source>
</evidence>
<dbReference type="EC" id="3.6.3.-" evidence="8"/>
<evidence type="ECO:0000256" key="3">
    <source>
        <dbReference type="ARBA" id="ARBA00022475"/>
    </source>
</evidence>
<proteinExistence type="predicted"/>
<dbReference type="RefSeq" id="WP_146568265.1">
    <property type="nucleotide sequence ID" value="NZ_SIHJ01000004.1"/>
</dbReference>
<comment type="subcellular location">
    <subcellularLocation>
        <location evidence="1">Cell membrane</location>
        <topology evidence="1">Peripheral membrane protein</topology>
    </subcellularLocation>
</comment>
<dbReference type="InterPro" id="IPR027417">
    <property type="entry name" value="P-loop_NTPase"/>
</dbReference>
<dbReference type="GO" id="GO:0016887">
    <property type="term" value="F:ATP hydrolysis activity"/>
    <property type="evidence" value="ECO:0007669"/>
    <property type="project" value="InterPro"/>
</dbReference>
<dbReference type="PANTHER" id="PTHR42788">
    <property type="entry name" value="TAURINE IMPORT ATP-BINDING PROTEIN-RELATED"/>
    <property type="match status" value="1"/>
</dbReference>
<protein>
    <submittedName>
        <fullName evidence="8">Bicarbonate transport ATP-binding protein CmpD</fullName>
        <ecNumber evidence="8">3.6.3.-</ecNumber>
    </submittedName>
</protein>
<evidence type="ECO:0000256" key="5">
    <source>
        <dbReference type="ARBA" id="ARBA00022840"/>
    </source>
</evidence>
<comment type="caution">
    <text evidence="8">The sequence shown here is derived from an EMBL/GenBank/DDBJ whole genome shotgun (WGS) entry which is preliminary data.</text>
</comment>
<dbReference type="Pfam" id="PF00005">
    <property type="entry name" value="ABC_tran"/>
    <property type="match status" value="1"/>
</dbReference>
<evidence type="ECO:0000256" key="1">
    <source>
        <dbReference type="ARBA" id="ARBA00004202"/>
    </source>
</evidence>